<dbReference type="Pfam" id="PF01582">
    <property type="entry name" value="TIR"/>
    <property type="match status" value="1"/>
</dbReference>
<evidence type="ECO:0000256" key="9">
    <source>
        <dbReference type="ARBA" id="ARBA00022989"/>
    </source>
</evidence>
<evidence type="ECO:0000313" key="17">
    <source>
        <dbReference type="EMBL" id="VEN45325.1"/>
    </source>
</evidence>
<evidence type="ECO:0000256" key="6">
    <source>
        <dbReference type="ARBA" id="ARBA00022692"/>
    </source>
</evidence>
<keyword evidence="5" id="KW-0433">Leucine-rich repeat</keyword>
<dbReference type="EMBL" id="CAACVG010007423">
    <property type="protein sequence ID" value="VEN45325.1"/>
    <property type="molecule type" value="Genomic_DNA"/>
</dbReference>
<dbReference type="Gene3D" id="3.40.50.10140">
    <property type="entry name" value="Toll/interleukin-1 receptor homology (TIR) domain"/>
    <property type="match status" value="1"/>
</dbReference>
<proteinExistence type="inferred from homology"/>
<evidence type="ECO:0000256" key="13">
    <source>
        <dbReference type="SAM" id="MobiDB-lite"/>
    </source>
</evidence>
<dbReference type="SMART" id="SM00365">
    <property type="entry name" value="LRR_SD22"/>
    <property type="match status" value="9"/>
</dbReference>
<feature type="region of interest" description="Disordered" evidence="13">
    <location>
        <begin position="1220"/>
        <end position="1339"/>
    </location>
</feature>
<keyword evidence="6 14" id="KW-0812">Transmembrane</keyword>
<dbReference type="SMART" id="SM00082">
    <property type="entry name" value="LRRCT"/>
    <property type="match status" value="2"/>
</dbReference>
<dbReference type="PROSITE" id="PS51450">
    <property type="entry name" value="LRR"/>
    <property type="match status" value="9"/>
</dbReference>
<evidence type="ECO:0000256" key="1">
    <source>
        <dbReference type="ARBA" id="ARBA00004236"/>
    </source>
</evidence>
<keyword evidence="8" id="KW-0677">Repeat</keyword>
<keyword evidence="11" id="KW-0675">Receptor</keyword>
<dbReference type="PANTHER" id="PTHR24365">
    <property type="entry name" value="TOLL-LIKE RECEPTOR"/>
    <property type="match status" value="1"/>
</dbReference>
<feature type="domain" description="TIR" evidence="16">
    <location>
        <begin position="1035"/>
        <end position="1170"/>
    </location>
</feature>
<comment type="similarity">
    <text evidence="3">Belongs to the Toll-like receptor family.</text>
</comment>
<protein>
    <recommendedName>
        <fullName evidence="16">TIR domain-containing protein</fullName>
    </recommendedName>
</protein>
<dbReference type="InterPro" id="IPR000157">
    <property type="entry name" value="TIR_dom"/>
</dbReference>
<dbReference type="FunFam" id="3.80.10.10:FF:000448">
    <property type="entry name" value="Toll-like receptor 7"/>
    <property type="match status" value="1"/>
</dbReference>
<feature type="compositionally biased region" description="Pro residues" evidence="13">
    <location>
        <begin position="1232"/>
        <end position="1244"/>
    </location>
</feature>
<accession>A0A653CBP4</accession>
<dbReference type="Pfam" id="PF00560">
    <property type="entry name" value="LRR_1"/>
    <property type="match status" value="2"/>
</dbReference>
<dbReference type="InterPro" id="IPR003591">
    <property type="entry name" value="Leu-rich_rpt_typical-subtyp"/>
</dbReference>
<dbReference type="PANTHER" id="PTHR24365:SF541">
    <property type="entry name" value="PROTEIN TOLL-RELATED"/>
    <property type="match status" value="1"/>
</dbReference>
<evidence type="ECO:0000256" key="7">
    <source>
        <dbReference type="ARBA" id="ARBA00022729"/>
    </source>
</evidence>
<dbReference type="Proteomes" id="UP000410492">
    <property type="component" value="Unassembled WGS sequence"/>
</dbReference>
<name>A0A653CBP4_CALMS</name>
<comment type="subcellular location">
    <subcellularLocation>
        <location evidence="1">Cell membrane</location>
    </subcellularLocation>
    <subcellularLocation>
        <location evidence="2">Membrane</location>
        <topology evidence="2">Single-pass type I membrane protein</topology>
    </subcellularLocation>
</comment>
<dbReference type="SMART" id="SM00364">
    <property type="entry name" value="LRR_BAC"/>
    <property type="match status" value="6"/>
</dbReference>
<feature type="transmembrane region" description="Helical" evidence="14">
    <location>
        <begin position="979"/>
        <end position="1003"/>
    </location>
</feature>
<dbReference type="PRINTS" id="PR00019">
    <property type="entry name" value="LEURICHRPT"/>
</dbReference>
<dbReference type="SUPFAM" id="SSF52200">
    <property type="entry name" value="Toll/Interleukin receptor TIR domain"/>
    <property type="match status" value="1"/>
</dbReference>
<keyword evidence="18" id="KW-1185">Reference proteome</keyword>
<evidence type="ECO:0000256" key="12">
    <source>
        <dbReference type="ARBA" id="ARBA00023180"/>
    </source>
</evidence>
<keyword evidence="7 15" id="KW-0732">Signal</keyword>
<dbReference type="SUPFAM" id="SSF52075">
    <property type="entry name" value="Outer arm dynein light chain 1"/>
    <property type="match status" value="1"/>
</dbReference>
<evidence type="ECO:0000256" key="5">
    <source>
        <dbReference type="ARBA" id="ARBA00022614"/>
    </source>
</evidence>
<dbReference type="SUPFAM" id="SSF52058">
    <property type="entry name" value="L domain-like"/>
    <property type="match status" value="3"/>
</dbReference>
<dbReference type="PROSITE" id="PS50104">
    <property type="entry name" value="TIR"/>
    <property type="match status" value="1"/>
</dbReference>
<evidence type="ECO:0000256" key="3">
    <source>
        <dbReference type="ARBA" id="ARBA00009634"/>
    </source>
</evidence>
<dbReference type="InterPro" id="IPR032675">
    <property type="entry name" value="LRR_dom_sf"/>
</dbReference>
<feature type="signal peptide" evidence="15">
    <location>
        <begin position="1"/>
        <end position="18"/>
    </location>
</feature>
<dbReference type="GO" id="GO:0007165">
    <property type="term" value="P:signal transduction"/>
    <property type="evidence" value="ECO:0007669"/>
    <property type="project" value="InterPro"/>
</dbReference>
<keyword evidence="12" id="KW-0325">Glycoprotein</keyword>
<evidence type="ECO:0000256" key="8">
    <source>
        <dbReference type="ARBA" id="ARBA00022737"/>
    </source>
</evidence>
<reference evidence="17 18" key="1">
    <citation type="submission" date="2019-01" db="EMBL/GenBank/DDBJ databases">
        <authorList>
            <person name="Sayadi A."/>
        </authorList>
    </citation>
    <scope>NUCLEOTIDE SEQUENCE [LARGE SCALE GENOMIC DNA]</scope>
</reference>
<dbReference type="OrthoDB" id="2015831at2759"/>
<feature type="compositionally biased region" description="Polar residues" evidence="13">
    <location>
        <begin position="1261"/>
        <end position="1270"/>
    </location>
</feature>
<dbReference type="InterPro" id="IPR035897">
    <property type="entry name" value="Toll_tir_struct_dom_sf"/>
</dbReference>
<dbReference type="InterPro" id="IPR001611">
    <property type="entry name" value="Leu-rich_rpt"/>
</dbReference>
<evidence type="ECO:0000256" key="11">
    <source>
        <dbReference type="ARBA" id="ARBA00023170"/>
    </source>
</evidence>
<dbReference type="Pfam" id="PF13855">
    <property type="entry name" value="LRR_8"/>
    <property type="match status" value="6"/>
</dbReference>
<feature type="chain" id="PRO_5024906713" description="TIR domain-containing protein" evidence="15">
    <location>
        <begin position="19"/>
        <end position="1339"/>
    </location>
</feature>
<organism evidence="17 18">
    <name type="scientific">Callosobruchus maculatus</name>
    <name type="common">Southern cowpea weevil</name>
    <name type="synonym">Pulse bruchid</name>
    <dbReference type="NCBI Taxonomy" id="64391"/>
    <lineage>
        <taxon>Eukaryota</taxon>
        <taxon>Metazoa</taxon>
        <taxon>Ecdysozoa</taxon>
        <taxon>Arthropoda</taxon>
        <taxon>Hexapoda</taxon>
        <taxon>Insecta</taxon>
        <taxon>Pterygota</taxon>
        <taxon>Neoptera</taxon>
        <taxon>Endopterygota</taxon>
        <taxon>Coleoptera</taxon>
        <taxon>Polyphaga</taxon>
        <taxon>Cucujiformia</taxon>
        <taxon>Chrysomeloidea</taxon>
        <taxon>Chrysomelidae</taxon>
        <taxon>Bruchinae</taxon>
        <taxon>Bruchini</taxon>
        <taxon>Callosobruchus</taxon>
    </lineage>
</organism>
<dbReference type="FunFam" id="3.80.10.10:FF:001438">
    <property type="entry name" value="Uncharacterized protein"/>
    <property type="match status" value="1"/>
</dbReference>
<evidence type="ECO:0000256" key="15">
    <source>
        <dbReference type="SAM" id="SignalP"/>
    </source>
</evidence>
<keyword evidence="10 14" id="KW-0472">Membrane</keyword>
<dbReference type="InterPro" id="IPR000483">
    <property type="entry name" value="Cys-rich_flank_reg_C"/>
</dbReference>
<dbReference type="SMART" id="SM00255">
    <property type="entry name" value="TIR"/>
    <property type="match status" value="1"/>
</dbReference>
<gene>
    <name evidence="17" type="ORF">CALMAC_LOCUS7817</name>
</gene>
<keyword evidence="4" id="KW-1003">Cell membrane</keyword>
<evidence type="ECO:0000256" key="14">
    <source>
        <dbReference type="SAM" id="Phobius"/>
    </source>
</evidence>
<dbReference type="SMART" id="SM00369">
    <property type="entry name" value="LRR_TYP"/>
    <property type="match status" value="20"/>
</dbReference>
<evidence type="ECO:0000256" key="4">
    <source>
        <dbReference type="ARBA" id="ARBA00022475"/>
    </source>
</evidence>
<dbReference type="FunFam" id="3.80.10.10:FF:001164">
    <property type="entry name" value="GH01279p"/>
    <property type="match status" value="1"/>
</dbReference>
<dbReference type="GO" id="GO:0005886">
    <property type="term" value="C:plasma membrane"/>
    <property type="evidence" value="ECO:0007669"/>
    <property type="project" value="UniProtKB-SubCell"/>
</dbReference>
<feature type="compositionally biased region" description="Low complexity" evidence="13">
    <location>
        <begin position="1289"/>
        <end position="1300"/>
    </location>
</feature>
<evidence type="ECO:0000256" key="10">
    <source>
        <dbReference type="ARBA" id="ARBA00023136"/>
    </source>
</evidence>
<evidence type="ECO:0000256" key="2">
    <source>
        <dbReference type="ARBA" id="ARBA00004479"/>
    </source>
</evidence>
<evidence type="ECO:0000313" key="18">
    <source>
        <dbReference type="Proteomes" id="UP000410492"/>
    </source>
</evidence>
<sequence>MFARVFGSFLVASAFSVAARFDGPEQCSWLPDNSDTSSSKLAVTCRVRTLEETANITALPVEVTSRLRIQCSDVLFFESSLPTQGLHRLHELEELHVSNCKLLNIAPNSFEGLHNVKKLSVNTFNADWSPTKSLELNSYSLQGLKELQTLDLADNNIRAVPDGTFCSLPNLSTLNLTRNRIRNSERIGFNIPECSSSELQNLDLSHNDLRSLSENSGFSRLRRLQLLNLQNNNISEISAEALAGLVSLKTLNLDNNKVGALPQGLFAGTPELKEIHLQNNSLFSLGKGLFHRLEQLLVLDLSGNQLTSNHIDAGTFTGLIRLIVLNLSHNALTRIDGKTFKDLFFLQILDLRNNSIGFIEDNAFLPLYNLHTLNLAENRLNTIGVQLFNGLFVLSKLTLNNNLIISIDARAFQNCSALKELDLSSNALAEVPEAIQELSFLKTLDLGENQITSFQNGSFKNLNQLTGLRLIDNNIGNLSRGMLWDLTNLQVLNLAKNKIQSIERGTFERNTQIEAIRLDENFLTDINGVFATLASLLWLNLSENHLVWFDYAFIPSNLKWLDIHGNFIEHLANYYKIQDEIRVKTLDASHNRITEIMPMSIPNSVELLFINNNFIRSVAPNTFIDKENLARVDMYANDLVNLDQNALRIAPVPLNRSLPEVYLGGNPFHCDCTMEWLQLINNMSASRQYPKVMDLENVMCKMTHSRGMTHMPLNQAKTSDFLCTYETHCFALCHCCDFDACDCEMTCPNNCTCYHDQTWNTNVVDCSGQLAADMPHKIPMDATEVYLDGNDIKELQNHAFIGRKNMRVLYVNNSAVEFIQNSTFNGLHALQILHLEDNKLRELKGYEFEQLSSLRELYLQNNVISHISNNTLEPLSSLEILRLDGNKLVTFPVWQLSTNSRLVEVTLGNNPWSCRCKFLQGLTAWVGDNAAKVLDSADMMCYNPDSKPPQRRELDFNSTACSDFYAGSSVIDSMLVSDYWPMVVVTLCTVILLLLVVVLWFVFRDPVRVWLYSRYGVRLCSFRTTSAKHFEDRDKLYDGFVCYSPKDEEWVVQALAAELEPKFQLCLHYRDLPHTAYMQHAAPAVLEAAEASRRVIIVLTRNFLQTEWSRFELRQALHEALKGRAFKLVILEEGPLPEAELDPELRLYLKTAERVRWGEKRFWEKLKYAMPSVEPRGKINANYRRNINNYTIDSRVVANGGSGGGGVVSHHTHHNTYPEKIRHHSHHQGQAPPSPGMQMLPPPAYSAQGGATAPTEADDANYSSATTATPSPRPARRMGGGVEPRPASDHIYSSIDSDYSTLERGGSGARRGPPWRPPQHVVLPPHHHAAGNAGQAYLV</sequence>
<dbReference type="FunFam" id="3.80.10.10:FF:000198">
    <property type="entry name" value="Blast:Protein toll"/>
    <property type="match status" value="1"/>
</dbReference>
<keyword evidence="9 14" id="KW-1133">Transmembrane helix</keyword>
<dbReference type="GO" id="GO:0038023">
    <property type="term" value="F:signaling receptor activity"/>
    <property type="evidence" value="ECO:0007669"/>
    <property type="project" value="TreeGrafter"/>
</dbReference>
<dbReference type="Gene3D" id="3.80.10.10">
    <property type="entry name" value="Ribonuclease Inhibitor"/>
    <property type="match status" value="7"/>
</dbReference>
<evidence type="ECO:0000259" key="16">
    <source>
        <dbReference type="PROSITE" id="PS50104"/>
    </source>
</evidence>